<keyword evidence="13" id="KW-0472">Membrane</keyword>
<dbReference type="GO" id="GO:0016705">
    <property type="term" value="F:oxidoreductase activity, acting on paired donors, with incorporation or reduction of molecular oxygen"/>
    <property type="evidence" value="ECO:0007669"/>
    <property type="project" value="InterPro"/>
</dbReference>
<dbReference type="InterPro" id="IPR050476">
    <property type="entry name" value="Insect_CytP450_Detox"/>
</dbReference>
<keyword evidence="11 14" id="KW-0408">Iron</keyword>
<dbReference type="PANTHER" id="PTHR24292">
    <property type="entry name" value="CYTOCHROME P450"/>
    <property type="match status" value="1"/>
</dbReference>
<dbReference type="CDD" id="cd11056">
    <property type="entry name" value="CYP6-like"/>
    <property type="match status" value="1"/>
</dbReference>
<dbReference type="PRINTS" id="PR00463">
    <property type="entry name" value="EP450I"/>
</dbReference>
<name>A0A1B6DUX8_9HEMI</name>
<evidence type="ECO:0000256" key="7">
    <source>
        <dbReference type="ARBA" id="ARBA00022723"/>
    </source>
</evidence>
<evidence type="ECO:0000256" key="5">
    <source>
        <dbReference type="ARBA" id="ARBA00010617"/>
    </source>
</evidence>
<dbReference type="GO" id="GO:0005506">
    <property type="term" value="F:iron ion binding"/>
    <property type="evidence" value="ECO:0007669"/>
    <property type="project" value="InterPro"/>
</dbReference>
<evidence type="ECO:0000256" key="9">
    <source>
        <dbReference type="ARBA" id="ARBA00022848"/>
    </source>
</evidence>
<evidence type="ECO:0000313" key="16">
    <source>
        <dbReference type="EMBL" id="JAS29480.1"/>
    </source>
</evidence>
<dbReference type="PRINTS" id="PR00385">
    <property type="entry name" value="P450"/>
</dbReference>
<keyword evidence="12 15" id="KW-0503">Monooxygenase</keyword>
<comment type="cofactor">
    <cofactor evidence="1 14">
        <name>heme</name>
        <dbReference type="ChEBI" id="CHEBI:30413"/>
    </cofactor>
</comment>
<protein>
    <recommendedName>
        <fullName evidence="17">Cytochrome P450</fullName>
    </recommendedName>
</protein>
<evidence type="ECO:0000256" key="15">
    <source>
        <dbReference type="RuleBase" id="RU000461"/>
    </source>
</evidence>
<evidence type="ECO:0000256" key="10">
    <source>
        <dbReference type="ARBA" id="ARBA00023002"/>
    </source>
</evidence>
<comment type="function">
    <text evidence="2">May be involved in the metabolism of insect hormones and in the breakdown of synthetic insecticides.</text>
</comment>
<evidence type="ECO:0000256" key="3">
    <source>
        <dbReference type="ARBA" id="ARBA00004174"/>
    </source>
</evidence>
<keyword evidence="7 14" id="KW-0479">Metal-binding</keyword>
<reference evidence="16" key="1">
    <citation type="submission" date="2015-12" db="EMBL/GenBank/DDBJ databases">
        <title>De novo transcriptome assembly of four potential Pierce s Disease insect vectors from Arizona vineyards.</title>
        <authorList>
            <person name="Tassone E.E."/>
        </authorList>
    </citation>
    <scope>NUCLEOTIDE SEQUENCE</scope>
</reference>
<evidence type="ECO:0000256" key="1">
    <source>
        <dbReference type="ARBA" id="ARBA00001971"/>
    </source>
</evidence>
<dbReference type="FunFam" id="1.10.630.10:FF:000042">
    <property type="entry name" value="Cytochrome P450"/>
    <property type="match status" value="1"/>
</dbReference>
<dbReference type="SUPFAM" id="SSF48264">
    <property type="entry name" value="Cytochrome P450"/>
    <property type="match status" value="1"/>
</dbReference>
<dbReference type="EMBL" id="GEDC01007818">
    <property type="protein sequence ID" value="JAS29480.1"/>
    <property type="molecule type" value="Transcribed_RNA"/>
</dbReference>
<dbReference type="InterPro" id="IPR036396">
    <property type="entry name" value="Cyt_P450_sf"/>
</dbReference>
<dbReference type="InterPro" id="IPR002401">
    <property type="entry name" value="Cyt_P450_E_grp-I"/>
</dbReference>
<proteinExistence type="inferred from homology"/>
<evidence type="ECO:0000256" key="4">
    <source>
        <dbReference type="ARBA" id="ARBA00004406"/>
    </source>
</evidence>
<comment type="subcellular location">
    <subcellularLocation>
        <location evidence="4">Endoplasmic reticulum membrane</location>
        <topology evidence="4">Peripheral membrane protein</topology>
    </subcellularLocation>
    <subcellularLocation>
        <location evidence="3">Microsome membrane</location>
        <topology evidence="3">Peripheral membrane protein</topology>
    </subcellularLocation>
</comment>
<dbReference type="PROSITE" id="PS00086">
    <property type="entry name" value="CYTOCHROME_P450"/>
    <property type="match status" value="1"/>
</dbReference>
<evidence type="ECO:0008006" key="17">
    <source>
        <dbReference type="Google" id="ProtNLM"/>
    </source>
</evidence>
<dbReference type="GO" id="GO:0005789">
    <property type="term" value="C:endoplasmic reticulum membrane"/>
    <property type="evidence" value="ECO:0007669"/>
    <property type="project" value="UniProtKB-SubCell"/>
</dbReference>
<dbReference type="Gene3D" id="1.10.630.10">
    <property type="entry name" value="Cytochrome P450"/>
    <property type="match status" value="1"/>
</dbReference>
<evidence type="ECO:0000256" key="11">
    <source>
        <dbReference type="ARBA" id="ARBA00023004"/>
    </source>
</evidence>
<gene>
    <name evidence="16" type="ORF">g.26079</name>
</gene>
<dbReference type="Pfam" id="PF00067">
    <property type="entry name" value="p450"/>
    <property type="match status" value="1"/>
</dbReference>
<evidence type="ECO:0000256" key="2">
    <source>
        <dbReference type="ARBA" id="ARBA00003690"/>
    </source>
</evidence>
<evidence type="ECO:0000256" key="13">
    <source>
        <dbReference type="ARBA" id="ARBA00023136"/>
    </source>
</evidence>
<evidence type="ECO:0000256" key="6">
    <source>
        <dbReference type="ARBA" id="ARBA00022617"/>
    </source>
</evidence>
<keyword evidence="8" id="KW-0256">Endoplasmic reticulum</keyword>
<dbReference type="AlphaFoldDB" id="A0A1B6DUX8"/>
<accession>A0A1B6DUX8</accession>
<dbReference type="GO" id="GO:0020037">
    <property type="term" value="F:heme binding"/>
    <property type="evidence" value="ECO:0007669"/>
    <property type="project" value="InterPro"/>
</dbReference>
<dbReference type="InterPro" id="IPR017972">
    <property type="entry name" value="Cyt_P450_CS"/>
</dbReference>
<comment type="similarity">
    <text evidence="5 15">Belongs to the cytochrome P450 family.</text>
</comment>
<feature type="binding site" description="axial binding residue" evidence="14">
    <location>
        <position position="442"/>
    </location>
    <ligand>
        <name>heme</name>
        <dbReference type="ChEBI" id="CHEBI:30413"/>
    </ligand>
    <ligandPart>
        <name>Fe</name>
        <dbReference type="ChEBI" id="CHEBI:18248"/>
    </ligandPart>
</feature>
<dbReference type="PANTHER" id="PTHR24292:SF84">
    <property type="entry name" value="CYTOCHROME P450 28A5-RELATED"/>
    <property type="match status" value="1"/>
</dbReference>
<organism evidence="16">
    <name type="scientific">Clastoptera arizonana</name>
    <name type="common">Arizona spittle bug</name>
    <dbReference type="NCBI Taxonomy" id="38151"/>
    <lineage>
        <taxon>Eukaryota</taxon>
        <taxon>Metazoa</taxon>
        <taxon>Ecdysozoa</taxon>
        <taxon>Arthropoda</taxon>
        <taxon>Hexapoda</taxon>
        <taxon>Insecta</taxon>
        <taxon>Pterygota</taxon>
        <taxon>Neoptera</taxon>
        <taxon>Paraneoptera</taxon>
        <taxon>Hemiptera</taxon>
        <taxon>Auchenorrhyncha</taxon>
        <taxon>Cercopoidea</taxon>
        <taxon>Clastopteridae</taxon>
        <taxon>Clastoptera</taxon>
    </lineage>
</organism>
<keyword evidence="9" id="KW-0492">Microsome</keyword>
<evidence type="ECO:0000256" key="8">
    <source>
        <dbReference type="ARBA" id="ARBA00022824"/>
    </source>
</evidence>
<keyword evidence="6 14" id="KW-0349">Heme</keyword>
<evidence type="ECO:0000256" key="12">
    <source>
        <dbReference type="ARBA" id="ARBA00023033"/>
    </source>
</evidence>
<dbReference type="GO" id="GO:0004497">
    <property type="term" value="F:monooxygenase activity"/>
    <property type="evidence" value="ECO:0007669"/>
    <property type="project" value="UniProtKB-KW"/>
</dbReference>
<dbReference type="InterPro" id="IPR001128">
    <property type="entry name" value="Cyt_P450"/>
</dbReference>
<sequence length="500" mass="57461">MILLYVLLGLVTVLYTFVTWNHGYWKKKGIPHISPLPGFGNMLDTFISRRSSTFILVDLYQKFPNAPACGFFNLRTPSLLIRSPNYIESILVKNFSSFHDNNNSYVDKESDPYFSTDPFFSSGTDWKTNRAAMIPMLSPGKVKAMFLAMKEIMKQMEDYLENNSENIDAKHFATLFTSDIIANCVFGIQSNSFLEGDNHIFRKLNKKVMESFHNPLKGLIFVSFPRIAKFLRCRLVPDSAYTFLKEVIMQVKEFRETNHIVRNDFINALLSAYNKAIQDNDGCIENPEVLLLGRAISFFIEGVETSAITISYILYELAVNPKVQETLKKEILSAFSKREDIEYETLQNLPYLNKVISETLRKYPPVLVLKKKCTENITLDMDGTKLEIEKGTPVFIPNYSLQNDHQYFSNPDVFDPERFSEENIACRPQYSYLPFGEGPRICIGMRFAFTQIKLGIAIILLKYRIVSCEQTPKKVHLNKLGIFSSTMEKLMVKIEKCLDT</sequence>
<keyword evidence="10 15" id="KW-0560">Oxidoreductase</keyword>
<evidence type="ECO:0000256" key="14">
    <source>
        <dbReference type="PIRSR" id="PIRSR602401-1"/>
    </source>
</evidence>